<gene>
    <name evidence="1" type="primary">P3</name>
</gene>
<keyword evidence="2" id="KW-1185">Reference proteome</keyword>
<reference evidence="1" key="1">
    <citation type="journal article" date="2022" name="bioRxiv">
        <title>In-depth study of tomato and weed viromes reveals undiscovered plant virus diversity in an agroecosystem.</title>
        <authorList>
            <person name="Rivarez M.P.S."/>
            <person name="Pecman A."/>
            <person name="Bacnik K."/>
            <person name="Maksimovic Carvalho Ferreira O."/>
            <person name="Vucurovic A."/>
            <person name="Seljak G."/>
            <person name="Mehle N."/>
            <person name="Gutierrez-Aguirre I."/>
            <person name="Ravnikar M."/>
            <person name="Kutnjak D."/>
        </authorList>
    </citation>
    <scope>NUCLEOTIDE SEQUENCE</scope>
    <source>
        <strain evidence="1">PLE20SW</strain>
    </source>
</reference>
<proteinExistence type="predicted"/>
<dbReference type="EMBL" id="OL472118">
    <property type="protein sequence ID" value="UTQ50568.1"/>
    <property type="molecule type" value="Viral_cRNA"/>
</dbReference>
<accession>A0AAE9MT74</accession>
<organism evidence="1 2">
    <name type="scientific">Taraxacum betanucleorhabdovirus 1</name>
    <dbReference type="NCBI Taxonomy" id="2950879"/>
    <lineage>
        <taxon>Viruses</taxon>
        <taxon>Riboviria</taxon>
        <taxon>Orthornavirae</taxon>
        <taxon>Negarnaviricota</taxon>
        <taxon>Haploviricotina</taxon>
        <taxon>Monjiviricetes</taxon>
        <taxon>Mononegavirales</taxon>
        <taxon>Rhabdoviridae</taxon>
        <taxon>Betarhabdovirinae</taxon>
        <taxon>Betanucleorhabdovirus</taxon>
    </lineage>
</organism>
<dbReference type="Proteomes" id="UP001269389">
    <property type="component" value="Segment"/>
</dbReference>
<name>A0AAE9MT74_9RHAB</name>
<evidence type="ECO:0000313" key="2">
    <source>
        <dbReference type="Proteomes" id="UP001269389"/>
    </source>
</evidence>
<sequence>MLASFYIVLCRNIHYYIRKTNSNIFTIIIQIKQLELMGTPSSQVNMKQLPEPTNRSTRCVTFKCTSIRGQVEGLVLKKDDMIFSNKLRSLVIKNLLNQSVKVDVSRLIIRWSPLVEPSTESTLCISVSYDMIEDSSELTNKDMICVVKGKIAETHQITIHPTKSLIFERGSKFRFPWIIDIDTDNIMQDASSPVIGLIKIWCFMELSAHDPMQRVVAKRYVQPHIEWSNEYFPYYIPAWVCRRVRGADAANYQKTLAYLTFGTEIRPHCSSVVLPPECVVHMMQTLSHDDVNKFHEITKDCNLRKGGSFCSCKSDADKFITEVLANSKQTYAQHAMLFSNIEHQTSSGRMNGSINLPAIKF</sequence>
<evidence type="ECO:0000313" key="1">
    <source>
        <dbReference type="EMBL" id="UTQ50568.1"/>
    </source>
</evidence>
<protein>
    <submittedName>
        <fullName evidence="1">Movement protein</fullName>
    </submittedName>
</protein>